<feature type="domain" description="NAD(P)-binding" evidence="1">
    <location>
        <begin position="79"/>
        <end position="132"/>
    </location>
</feature>
<dbReference type="InterPro" id="IPR016040">
    <property type="entry name" value="NAD(P)-bd_dom"/>
</dbReference>
<reference evidence="2" key="1">
    <citation type="submission" date="2020-02" db="EMBL/GenBank/DDBJ databases">
        <authorList>
            <person name="Scholz U."/>
            <person name="Mascher M."/>
            <person name="Fiebig A."/>
        </authorList>
    </citation>
    <scope>NUCLEOTIDE SEQUENCE</scope>
</reference>
<proteinExistence type="predicted"/>
<accession>A0A7I8LHI4</accession>
<gene>
    <name evidence="2" type="ORF">SI8410_15019834</name>
</gene>
<dbReference type="Pfam" id="PF13460">
    <property type="entry name" value="NAD_binding_10"/>
    <property type="match status" value="1"/>
</dbReference>
<sequence length="159" mass="17267">MNAKLLPVALVDSYPSSYPFPCSPSLAPVFISLQNLHLLRSVLSLHLSFPSPPSAPGTHQPHVESNLHRPQCVWAHSGGKLQAEKFIRRSGINYTIARPGGLRVYPPSGSLVMKPEDTLFGGSIPREQAAESCSGNSRLPREKHPGRPLAELLSSIKQC</sequence>
<name>A0A7I8LHI4_SPIIN</name>
<dbReference type="AlphaFoldDB" id="A0A7I8LHI4"/>
<evidence type="ECO:0000313" key="3">
    <source>
        <dbReference type="Proteomes" id="UP000663760"/>
    </source>
</evidence>
<evidence type="ECO:0000313" key="2">
    <source>
        <dbReference type="EMBL" id="CAA7409156.1"/>
    </source>
</evidence>
<dbReference type="PANTHER" id="PTHR15020">
    <property type="entry name" value="FLAVIN REDUCTASE-RELATED"/>
    <property type="match status" value="1"/>
</dbReference>
<dbReference type="OrthoDB" id="419598at2759"/>
<organism evidence="2 3">
    <name type="scientific">Spirodela intermedia</name>
    <name type="common">Intermediate duckweed</name>
    <dbReference type="NCBI Taxonomy" id="51605"/>
    <lineage>
        <taxon>Eukaryota</taxon>
        <taxon>Viridiplantae</taxon>
        <taxon>Streptophyta</taxon>
        <taxon>Embryophyta</taxon>
        <taxon>Tracheophyta</taxon>
        <taxon>Spermatophyta</taxon>
        <taxon>Magnoliopsida</taxon>
        <taxon>Liliopsida</taxon>
        <taxon>Araceae</taxon>
        <taxon>Lemnoideae</taxon>
        <taxon>Spirodela</taxon>
    </lineage>
</organism>
<dbReference type="EMBL" id="LR746278">
    <property type="protein sequence ID" value="CAA7409156.1"/>
    <property type="molecule type" value="Genomic_DNA"/>
</dbReference>
<dbReference type="PANTHER" id="PTHR15020:SF11">
    <property type="entry name" value="OS06G0360300 PROTEIN"/>
    <property type="match status" value="1"/>
</dbReference>
<evidence type="ECO:0000259" key="1">
    <source>
        <dbReference type="Pfam" id="PF13460"/>
    </source>
</evidence>
<protein>
    <recommendedName>
        <fullName evidence="1">NAD(P)-binding domain-containing protein</fullName>
    </recommendedName>
</protein>
<dbReference type="Gene3D" id="3.40.50.720">
    <property type="entry name" value="NAD(P)-binding Rossmann-like Domain"/>
    <property type="match status" value="1"/>
</dbReference>
<dbReference type="Proteomes" id="UP000663760">
    <property type="component" value="Chromosome 15"/>
</dbReference>
<keyword evidence="3" id="KW-1185">Reference proteome</keyword>